<feature type="compositionally biased region" description="Basic and acidic residues" evidence="1">
    <location>
        <begin position="33"/>
        <end position="50"/>
    </location>
</feature>
<feature type="compositionally biased region" description="Polar residues" evidence="1">
    <location>
        <begin position="70"/>
        <end position="79"/>
    </location>
</feature>
<feature type="region of interest" description="Disordered" evidence="1">
    <location>
        <begin position="67"/>
        <end position="97"/>
    </location>
</feature>
<organism evidence="2 3">
    <name type="scientific">Panicum miliaceum</name>
    <name type="common">Proso millet</name>
    <name type="synonym">Broomcorn millet</name>
    <dbReference type="NCBI Taxonomy" id="4540"/>
    <lineage>
        <taxon>Eukaryota</taxon>
        <taxon>Viridiplantae</taxon>
        <taxon>Streptophyta</taxon>
        <taxon>Embryophyta</taxon>
        <taxon>Tracheophyta</taxon>
        <taxon>Spermatophyta</taxon>
        <taxon>Magnoliopsida</taxon>
        <taxon>Liliopsida</taxon>
        <taxon>Poales</taxon>
        <taxon>Poaceae</taxon>
        <taxon>PACMAD clade</taxon>
        <taxon>Panicoideae</taxon>
        <taxon>Panicodae</taxon>
        <taxon>Paniceae</taxon>
        <taxon>Panicinae</taxon>
        <taxon>Panicum</taxon>
        <taxon>Panicum sect. Panicum</taxon>
    </lineage>
</organism>
<evidence type="ECO:0000256" key="1">
    <source>
        <dbReference type="SAM" id="MobiDB-lite"/>
    </source>
</evidence>
<dbReference type="AlphaFoldDB" id="A0A3L6QBU9"/>
<name>A0A3L6QBU9_PANMI</name>
<comment type="caution">
    <text evidence="2">The sequence shown here is derived from an EMBL/GenBank/DDBJ whole genome shotgun (WGS) entry which is preliminary data.</text>
</comment>
<feature type="region of interest" description="Disordered" evidence="1">
    <location>
        <begin position="1"/>
        <end position="55"/>
    </location>
</feature>
<proteinExistence type="predicted"/>
<keyword evidence="3" id="KW-1185">Reference proteome</keyword>
<feature type="compositionally biased region" description="Basic and acidic residues" evidence="1">
    <location>
        <begin position="9"/>
        <end position="23"/>
    </location>
</feature>
<reference evidence="3" key="1">
    <citation type="journal article" date="2019" name="Nat. Commun.">
        <title>The genome of broomcorn millet.</title>
        <authorList>
            <person name="Zou C."/>
            <person name="Miki D."/>
            <person name="Li D."/>
            <person name="Tang Q."/>
            <person name="Xiao L."/>
            <person name="Rajput S."/>
            <person name="Deng P."/>
            <person name="Jia W."/>
            <person name="Huang R."/>
            <person name="Zhang M."/>
            <person name="Sun Y."/>
            <person name="Hu J."/>
            <person name="Fu X."/>
            <person name="Schnable P.S."/>
            <person name="Li F."/>
            <person name="Zhang H."/>
            <person name="Feng B."/>
            <person name="Zhu X."/>
            <person name="Liu R."/>
            <person name="Schnable J.C."/>
            <person name="Zhu J.-K."/>
            <person name="Zhang H."/>
        </authorList>
    </citation>
    <scope>NUCLEOTIDE SEQUENCE [LARGE SCALE GENOMIC DNA]</scope>
</reference>
<sequence>MHHNSVAQDDPKRPRYDDRDKLGSSKTSRGRGRRNDSPRRDWDNQGDKSPADIQEADWVVNFIYGGSRAQAPSDSSSTLRGCDSAMPTRTSIVRVKN</sequence>
<evidence type="ECO:0000313" key="2">
    <source>
        <dbReference type="EMBL" id="RLM75721.1"/>
    </source>
</evidence>
<dbReference type="Proteomes" id="UP000275267">
    <property type="component" value="Unassembled WGS sequence"/>
</dbReference>
<protein>
    <submittedName>
        <fullName evidence="2">Uncharacterized protein</fullName>
    </submittedName>
</protein>
<dbReference type="EMBL" id="PQIB02000013">
    <property type="protein sequence ID" value="RLM75721.1"/>
    <property type="molecule type" value="Genomic_DNA"/>
</dbReference>
<evidence type="ECO:0000313" key="3">
    <source>
        <dbReference type="Proteomes" id="UP000275267"/>
    </source>
</evidence>
<accession>A0A3L6QBU9</accession>
<gene>
    <name evidence="2" type="ORF">C2845_PM15G02080</name>
</gene>